<dbReference type="Proteomes" id="UP001355207">
    <property type="component" value="Chromosome 8"/>
</dbReference>
<accession>A0AAX4K0X5</accession>
<gene>
    <name evidence="2" type="ORF">L201_006325</name>
</gene>
<protein>
    <recommendedName>
        <fullName evidence="1">RNase III domain-containing protein</fullName>
    </recommendedName>
</protein>
<evidence type="ECO:0000259" key="1">
    <source>
        <dbReference type="PROSITE" id="PS50142"/>
    </source>
</evidence>
<proteinExistence type="predicted"/>
<keyword evidence="3" id="KW-1185">Reference proteome</keyword>
<dbReference type="Gene3D" id="1.10.1520.10">
    <property type="entry name" value="Ribonuclease III domain"/>
    <property type="match status" value="1"/>
</dbReference>
<feature type="domain" description="RNase III" evidence="1">
    <location>
        <begin position="27"/>
        <end position="107"/>
    </location>
</feature>
<dbReference type="GO" id="GO:0004525">
    <property type="term" value="F:ribonuclease III activity"/>
    <property type="evidence" value="ECO:0007669"/>
    <property type="project" value="InterPro"/>
</dbReference>
<dbReference type="RefSeq" id="XP_066078143.1">
    <property type="nucleotide sequence ID" value="XM_066222046.1"/>
</dbReference>
<dbReference type="InterPro" id="IPR036389">
    <property type="entry name" value="RNase_III_sf"/>
</dbReference>
<reference evidence="2 3" key="1">
    <citation type="submission" date="2024-01" db="EMBL/GenBank/DDBJ databases">
        <title>Comparative genomics of Cryptococcus and Kwoniella reveals pathogenesis evolution and contrasting modes of karyotype evolution via chromosome fusion or intercentromeric recombination.</title>
        <authorList>
            <person name="Coelho M.A."/>
            <person name="David-Palma M."/>
            <person name="Shea T."/>
            <person name="Bowers K."/>
            <person name="McGinley-Smith S."/>
            <person name="Mohammad A.W."/>
            <person name="Gnirke A."/>
            <person name="Yurkov A.M."/>
            <person name="Nowrousian M."/>
            <person name="Sun S."/>
            <person name="Cuomo C.A."/>
            <person name="Heitman J."/>
        </authorList>
    </citation>
    <scope>NUCLEOTIDE SEQUENCE [LARGE SCALE GENOMIC DNA]</scope>
    <source>
        <strain evidence="2 3">CBS 6074</strain>
    </source>
</reference>
<dbReference type="AlphaFoldDB" id="A0AAX4K0X5"/>
<evidence type="ECO:0000313" key="3">
    <source>
        <dbReference type="Proteomes" id="UP001355207"/>
    </source>
</evidence>
<dbReference type="GO" id="GO:0006396">
    <property type="term" value="P:RNA processing"/>
    <property type="evidence" value="ECO:0007669"/>
    <property type="project" value="InterPro"/>
</dbReference>
<evidence type="ECO:0000313" key="2">
    <source>
        <dbReference type="EMBL" id="WWC91381.1"/>
    </source>
</evidence>
<dbReference type="EMBL" id="CP144105">
    <property type="protein sequence ID" value="WWC91381.1"/>
    <property type="molecule type" value="Genomic_DNA"/>
</dbReference>
<sequence>MHVNWTQHIIKRHTEVFRHLGISSTHIGESLLNTFITCLLHATDPTSKPGKATDLRSKLVNNEINAHISRHYDLLSKVNTARSLGGTFRESNKEAGEVHEAYIAGLFYSYIKNIQEQNQKRDQCKQPDLSDNHNDNQRLNLLSIAKNLNEDGLMDFQLYGQAFNQLSVFLKPLYEKLIHYLNNQFYYEKCIVDDEYHSNHNNDNETLISLSEGSKSELNTSTQKLRINQPIYKHEFIWPNHFLEYQRKGTQGKIWKSTCTIHLRNGRMITCSGVGDGAKGPADNVAAYLVLQEIKRNISNHENGNNPFKRTRYL</sequence>
<dbReference type="GeneID" id="91096994"/>
<dbReference type="InterPro" id="IPR000999">
    <property type="entry name" value="RNase_III_dom"/>
</dbReference>
<dbReference type="PROSITE" id="PS50142">
    <property type="entry name" value="RNASE_3_2"/>
    <property type="match status" value="1"/>
</dbReference>
<name>A0AAX4K0X5_9TREE</name>
<dbReference type="SUPFAM" id="SSF69065">
    <property type="entry name" value="RNase III domain-like"/>
    <property type="match status" value="1"/>
</dbReference>
<organism evidence="2 3">
    <name type="scientific">Kwoniella dendrophila CBS 6074</name>
    <dbReference type="NCBI Taxonomy" id="1295534"/>
    <lineage>
        <taxon>Eukaryota</taxon>
        <taxon>Fungi</taxon>
        <taxon>Dikarya</taxon>
        <taxon>Basidiomycota</taxon>
        <taxon>Agaricomycotina</taxon>
        <taxon>Tremellomycetes</taxon>
        <taxon>Tremellales</taxon>
        <taxon>Cryptococcaceae</taxon>
        <taxon>Kwoniella</taxon>
    </lineage>
</organism>